<comment type="caution">
    <text evidence="2">The sequence shown here is derived from an EMBL/GenBank/DDBJ whole genome shotgun (WGS) entry which is preliminary data.</text>
</comment>
<feature type="domain" description="LysM" evidence="1">
    <location>
        <begin position="196"/>
        <end position="240"/>
    </location>
</feature>
<dbReference type="PANTHER" id="PTHR21666">
    <property type="entry name" value="PEPTIDASE-RELATED"/>
    <property type="match status" value="1"/>
</dbReference>
<dbReference type="PROSITE" id="PS51782">
    <property type="entry name" value="LYSM"/>
    <property type="match status" value="2"/>
</dbReference>
<accession>A0A2M7D6E0</accession>
<dbReference type="SMART" id="SM00257">
    <property type="entry name" value="LysM"/>
    <property type="match status" value="2"/>
</dbReference>
<dbReference type="InterPro" id="IPR016047">
    <property type="entry name" value="M23ase_b-sheet_dom"/>
</dbReference>
<dbReference type="SUPFAM" id="SSF54106">
    <property type="entry name" value="LysM domain"/>
    <property type="match status" value="1"/>
</dbReference>
<dbReference type="Gene3D" id="2.70.70.10">
    <property type="entry name" value="Glucose Permease (Domain IIA)"/>
    <property type="match status" value="1"/>
</dbReference>
<dbReference type="Pfam" id="PF01476">
    <property type="entry name" value="LysM"/>
    <property type="match status" value="2"/>
</dbReference>
<dbReference type="Pfam" id="PF01551">
    <property type="entry name" value="Peptidase_M23"/>
    <property type="match status" value="1"/>
</dbReference>
<dbReference type="CDD" id="cd00118">
    <property type="entry name" value="LysM"/>
    <property type="match status" value="2"/>
</dbReference>
<dbReference type="Proteomes" id="UP000229247">
    <property type="component" value="Unassembled WGS sequence"/>
</dbReference>
<dbReference type="InterPro" id="IPR011055">
    <property type="entry name" value="Dup_hybrid_motif"/>
</dbReference>
<organism evidence="2 3">
    <name type="scientific">Candidatus Portnoybacteria bacterium CG02_land_8_20_14_3_00_45_8</name>
    <dbReference type="NCBI Taxonomy" id="1974807"/>
    <lineage>
        <taxon>Bacteria</taxon>
        <taxon>Candidatus Portnoyibacteriota</taxon>
    </lineage>
</organism>
<dbReference type="AlphaFoldDB" id="A0A2M7D6E0"/>
<feature type="domain" description="LysM" evidence="1">
    <location>
        <begin position="146"/>
        <end position="190"/>
    </location>
</feature>
<evidence type="ECO:0000259" key="1">
    <source>
        <dbReference type="PROSITE" id="PS51782"/>
    </source>
</evidence>
<dbReference type="InterPro" id="IPR018392">
    <property type="entry name" value="LysM"/>
</dbReference>
<name>A0A2M7D6E0_9BACT</name>
<dbReference type="CDD" id="cd12797">
    <property type="entry name" value="M23_peptidase"/>
    <property type="match status" value="1"/>
</dbReference>
<dbReference type="EMBL" id="PEUE01000032">
    <property type="protein sequence ID" value="PIV38583.1"/>
    <property type="molecule type" value="Genomic_DNA"/>
</dbReference>
<dbReference type="Gene3D" id="3.10.350.10">
    <property type="entry name" value="LysM domain"/>
    <property type="match status" value="2"/>
</dbReference>
<evidence type="ECO:0000313" key="2">
    <source>
        <dbReference type="EMBL" id="PIV38583.1"/>
    </source>
</evidence>
<gene>
    <name evidence="2" type="ORF">COS30_01280</name>
</gene>
<dbReference type="InterPro" id="IPR036779">
    <property type="entry name" value="LysM_dom_sf"/>
</dbReference>
<reference evidence="3" key="1">
    <citation type="submission" date="2017-09" db="EMBL/GenBank/DDBJ databases">
        <title>Depth-based differentiation of microbial function through sediment-hosted aquifers and enrichment of novel symbionts in the deep terrestrial subsurface.</title>
        <authorList>
            <person name="Probst A.J."/>
            <person name="Ladd B."/>
            <person name="Jarett J.K."/>
            <person name="Geller-Mcgrath D.E."/>
            <person name="Sieber C.M.K."/>
            <person name="Emerson J.B."/>
            <person name="Anantharaman K."/>
            <person name="Thomas B.C."/>
            <person name="Malmstrom R."/>
            <person name="Stieglmeier M."/>
            <person name="Klingl A."/>
            <person name="Woyke T."/>
            <person name="Ryan C.M."/>
            <person name="Banfield J.F."/>
        </authorList>
    </citation>
    <scope>NUCLEOTIDE SEQUENCE [LARGE SCALE GENOMIC DNA]</scope>
</reference>
<dbReference type="InterPro" id="IPR050570">
    <property type="entry name" value="Cell_wall_metabolism_enzyme"/>
</dbReference>
<proteinExistence type="predicted"/>
<dbReference type="PANTHER" id="PTHR21666:SF270">
    <property type="entry name" value="MUREIN HYDROLASE ACTIVATOR ENVC"/>
    <property type="match status" value="1"/>
</dbReference>
<dbReference type="GO" id="GO:0004222">
    <property type="term" value="F:metalloendopeptidase activity"/>
    <property type="evidence" value="ECO:0007669"/>
    <property type="project" value="TreeGrafter"/>
</dbReference>
<sequence>MSIFSKKLGGLKFSTKLRGFFNWLGKGLTKFWRMHSRCLMLSAVILGIFGFLEYRRPTMSLIGSMASSTWASETLIEETADMTSEQLLGGPFNLGVVEVPVAQASVDFSADDELENQDLAIMEGSGLTAPNTPASGSFTNMSREVATYVVQSGDSPSSIAIKFGVNTNVVLWANNLRDGDLIKPGQSLIILPINGVRVKIAAKDTIAALAKKHKGKESEISAFNNIYDDSKLVAGNFIIIPDGEPAAVVIKASPKVTAPQYAQNKTQLGKWLIAPAAGRVWSRLHSQNGVDISNACGTPLYASAAGTVILADTVGWNYGYGKYIMIRHSNGVATLYGHTSRILVEVGQSVDQGQLIALMGSTGRSTGCHVHWEVRGATNPLGTRR</sequence>
<dbReference type="SUPFAM" id="SSF51261">
    <property type="entry name" value="Duplicated hybrid motif"/>
    <property type="match status" value="1"/>
</dbReference>
<protein>
    <recommendedName>
        <fullName evidence="1">LysM domain-containing protein</fullName>
    </recommendedName>
</protein>
<evidence type="ECO:0000313" key="3">
    <source>
        <dbReference type="Proteomes" id="UP000229247"/>
    </source>
</evidence>